<keyword evidence="6 9" id="KW-0418">Kinase</keyword>
<evidence type="ECO:0000256" key="1">
    <source>
        <dbReference type="ARBA" id="ARBA00000085"/>
    </source>
</evidence>
<comment type="subcellular location">
    <subcellularLocation>
        <location evidence="2">Membrane</location>
    </subcellularLocation>
</comment>
<dbReference type="Pfam" id="PF02518">
    <property type="entry name" value="HATPase_c"/>
    <property type="match status" value="1"/>
</dbReference>
<evidence type="ECO:0000256" key="5">
    <source>
        <dbReference type="ARBA" id="ARBA00022679"/>
    </source>
</evidence>
<evidence type="ECO:0000256" key="4">
    <source>
        <dbReference type="ARBA" id="ARBA00022553"/>
    </source>
</evidence>
<dbReference type="InterPro" id="IPR005467">
    <property type="entry name" value="His_kinase_dom"/>
</dbReference>
<dbReference type="Gene3D" id="3.30.565.10">
    <property type="entry name" value="Histidine kinase-like ATPase, C-terminal domain"/>
    <property type="match status" value="1"/>
</dbReference>
<comment type="catalytic activity">
    <reaction evidence="1">
        <text>ATP + protein L-histidine = ADP + protein N-phospho-L-histidine.</text>
        <dbReference type="EC" id="2.7.13.3"/>
    </reaction>
</comment>
<dbReference type="InterPro" id="IPR036890">
    <property type="entry name" value="HATPase_C_sf"/>
</dbReference>
<proteinExistence type="predicted"/>
<dbReference type="InterPro" id="IPR003661">
    <property type="entry name" value="HisK_dim/P_dom"/>
</dbReference>
<keyword evidence="4" id="KW-0597">Phosphoprotein</keyword>
<protein>
    <recommendedName>
        <fullName evidence="3">histidine kinase</fullName>
        <ecNumber evidence="3">2.7.13.3</ecNumber>
    </recommendedName>
</protein>
<dbReference type="EC" id="2.7.13.3" evidence="3"/>
<dbReference type="GO" id="GO:0000155">
    <property type="term" value="F:phosphorelay sensor kinase activity"/>
    <property type="evidence" value="ECO:0007669"/>
    <property type="project" value="InterPro"/>
</dbReference>
<dbReference type="Proteomes" id="UP001065549">
    <property type="component" value="Unassembled WGS sequence"/>
</dbReference>
<dbReference type="InterPro" id="IPR003594">
    <property type="entry name" value="HATPase_dom"/>
</dbReference>
<dbReference type="PRINTS" id="PR00344">
    <property type="entry name" value="BCTRLSENSOR"/>
</dbReference>
<dbReference type="PROSITE" id="PS50109">
    <property type="entry name" value="HIS_KIN"/>
    <property type="match status" value="1"/>
</dbReference>
<dbReference type="GO" id="GO:0005886">
    <property type="term" value="C:plasma membrane"/>
    <property type="evidence" value="ECO:0007669"/>
    <property type="project" value="TreeGrafter"/>
</dbReference>
<evidence type="ECO:0000313" key="9">
    <source>
        <dbReference type="EMBL" id="MCU7380187.1"/>
    </source>
</evidence>
<dbReference type="SMART" id="SM00388">
    <property type="entry name" value="HisKA"/>
    <property type="match status" value="1"/>
</dbReference>
<evidence type="ECO:0000313" key="10">
    <source>
        <dbReference type="Proteomes" id="UP001065549"/>
    </source>
</evidence>
<evidence type="ECO:0000259" key="8">
    <source>
        <dbReference type="PROSITE" id="PS50109"/>
    </source>
</evidence>
<dbReference type="SMART" id="SM00387">
    <property type="entry name" value="HATPase_c"/>
    <property type="match status" value="1"/>
</dbReference>
<reference evidence="9" key="1">
    <citation type="submission" date="2022-09" db="EMBL/GenBank/DDBJ databases">
        <title>Culturomic study of gut microbiota in children with autism spectrum disorder.</title>
        <authorList>
            <person name="Efimov B.A."/>
            <person name="Chaplin A.V."/>
            <person name="Sokolova S.R."/>
            <person name="Pikina A.P."/>
            <person name="Korzhanova M."/>
            <person name="Belova V."/>
            <person name="Korostin D."/>
        </authorList>
    </citation>
    <scope>NUCLEOTIDE SEQUENCE</scope>
    <source>
        <strain evidence="9">ASD5510</strain>
    </source>
</reference>
<comment type="caution">
    <text evidence="9">The sequence shown here is derived from an EMBL/GenBank/DDBJ whole genome shotgun (WGS) entry which is preliminary data.</text>
</comment>
<keyword evidence="7" id="KW-0902">Two-component regulatory system</keyword>
<evidence type="ECO:0000256" key="3">
    <source>
        <dbReference type="ARBA" id="ARBA00012438"/>
    </source>
</evidence>
<dbReference type="PANTHER" id="PTHR45453:SF1">
    <property type="entry name" value="PHOSPHATE REGULON SENSOR PROTEIN PHOR"/>
    <property type="match status" value="1"/>
</dbReference>
<dbReference type="InterPro" id="IPR036097">
    <property type="entry name" value="HisK_dim/P_sf"/>
</dbReference>
<dbReference type="SUPFAM" id="SSF55874">
    <property type="entry name" value="ATPase domain of HSP90 chaperone/DNA topoisomerase II/histidine kinase"/>
    <property type="match status" value="1"/>
</dbReference>
<keyword evidence="10" id="KW-1185">Reference proteome</keyword>
<dbReference type="InterPro" id="IPR004358">
    <property type="entry name" value="Sig_transdc_His_kin-like_C"/>
</dbReference>
<accession>A0A9J6QXH5</accession>
<dbReference type="GO" id="GO:0004721">
    <property type="term" value="F:phosphoprotein phosphatase activity"/>
    <property type="evidence" value="ECO:0007669"/>
    <property type="project" value="TreeGrafter"/>
</dbReference>
<evidence type="ECO:0000256" key="7">
    <source>
        <dbReference type="ARBA" id="ARBA00023012"/>
    </source>
</evidence>
<keyword evidence="5" id="KW-0808">Transferase</keyword>
<dbReference type="RefSeq" id="WP_253020282.1">
    <property type="nucleotide sequence ID" value="NZ_JAOSHN010000008.1"/>
</dbReference>
<dbReference type="Gene3D" id="1.10.287.130">
    <property type="match status" value="1"/>
</dbReference>
<evidence type="ECO:0000256" key="2">
    <source>
        <dbReference type="ARBA" id="ARBA00004370"/>
    </source>
</evidence>
<feature type="domain" description="Histidine kinase" evidence="8">
    <location>
        <begin position="94"/>
        <end position="308"/>
    </location>
</feature>
<sequence>MAGLIGAVVGLALLSVFLWMRMRRLKKEIYSFSDLLETCLDEMILGQKLEEPGAPGDFLWDKIYGKLEQVYRIQQRQNAQSAAEKEQMKELISDISHQTKTPIANMKLYLDIMKQEAGGEERQKEFLQKMEGQTEKLDFLLQSMVKMSRLETGVIEIRQRPDYLKPTLGRAVAAVVPKAEKKNIRLSVECGDALQVSHDRKWTEEALFNILDNGVKYTPEGGTIDVFVSAQEFFVKISIRDSGKGIAAGRQAAVFQRFYREPEVHDQEGIGVGLYLARKIITLQRGYIQVQSQEGQGADFQVYLPYDREKSQFRETFQL</sequence>
<dbReference type="CDD" id="cd00082">
    <property type="entry name" value="HisKA"/>
    <property type="match status" value="1"/>
</dbReference>
<gene>
    <name evidence="9" type="ORF">OBO34_17785</name>
</gene>
<dbReference type="Pfam" id="PF00512">
    <property type="entry name" value="HisKA"/>
    <property type="match status" value="1"/>
</dbReference>
<dbReference type="SUPFAM" id="SSF47384">
    <property type="entry name" value="Homodimeric domain of signal transducing histidine kinase"/>
    <property type="match status" value="1"/>
</dbReference>
<name>A0A9J6QXH5_9FIRM</name>
<organism evidence="9 10">
    <name type="scientific">Hominibacterium faecale</name>
    <dbReference type="NCBI Taxonomy" id="2839743"/>
    <lineage>
        <taxon>Bacteria</taxon>
        <taxon>Bacillati</taxon>
        <taxon>Bacillota</taxon>
        <taxon>Clostridia</taxon>
        <taxon>Peptostreptococcales</taxon>
        <taxon>Anaerovoracaceae</taxon>
        <taxon>Hominibacterium</taxon>
    </lineage>
</organism>
<dbReference type="PANTHER" id="PTHR45453">
    <property type="entry name" value="PHOSPHATE REGULON SENSOR PROTEIN PHOR"/>
    <property type="match status" value="1"/>
</dbReference>
<dbReference type="InterPro" id="IPR050351">
    <property type="entry name" value="BphY/WalK/GraS-like"/>
</dbReference>
<evidence type="ECO:0000256" key="6">
    <source>
        <dbReference type="ARBA" id="ARBA00022777"/>
    </source>
</evidence>
<dbReference type="EMBL" id="JAOSHN010000008">
    <property type="protein sequence ID" value="MCU7380187.1"/>
    <property type="molecule type" value="Genomic_DNA"/>
</dbReference>
<dbReference type="AlphaFoldDB" id="A0A9J6QXH5"/>
<dbReference type="GO" id="GO:0016036">
    <property type="term" value="P:cellular response to phosphate starvation"/>
    <property type="evidence" value="ECO:0007669"/>
    <property type="project" value="TreeGrafter"/>
</dbReference>